<dbReference type="OrthoDB" id="9783572at2"/>
<protein>
    <submittedName>
        <fullName evidence="2">Aldo/keto reductase</fullName>
    </submittedName>
</protein>
<organism evidence="2 3">
    <name type="scientific">Dyadobacter koreensis</name>
    <dbReference type="NCBI Taxonomy" id="408657"/>
    <lineage>
        <taxon>Bacteria</taxon>
        <taxon>Pseudomonadati</taxon>
        <taxon>Bacteroidota</taxon>
        <taxon>Cytophagia</taxon>
        <taxon>Cytophagales</taxon>
        <taxon>Spirosomataceae</taxon>
        <taxon>Dyadobacter</taxon>
    </lineage>
</organism>
<evidence type="ECO:0000313" key="2">
    <source>
        <dbReference type="EMBL" id="SEI73590.1"/>
    </source>
</evidence>
<dbReference type="EMBL" id="FNXY01000003">
    <property type="protein sequence ID" value="SEI73590.1"/>
    <property type="molecule type" value="Genomic_DNA"/>
</dbReference>
<evidence type="ECO:0000313" key="3">
    <source>
        <dbReference type="Proteomes" id="UP000199532"/>
    </source>
</evidence>
<dbReference type="AlphaFoldDB" id="A0A1H6TBB1"/>
<feature type="domain" description="NADP-dependent oxidoreductase" evidence="1">
    <location>
        <begin position="52"/>
        <end position="296"/>
    </location>
</feature>
<proteinExistence type="predicted"/>
<dbReference type="InterPro" id="IPR053135">
    <property type="entry name" value="AKR2_Oxidoreductase"/>
</dbReference>
<dbReference type="Pfam" id="PF00248">
    <property type="entry name" value="Aldo_ket_red"/>
    <property type="match status" value="1"/>
</dbReference>
<dbReference type="InterPro" id="IPR023210">
    <property type="entry name" value="NADP_OxRdtase_dom"/>
</dbReference>
<dbReference type="Proteomes" id="UP000199532">
    <property type="component" value="Unassembled WGS sequence"/>
</dbReference>
<dbReference type="CDD" id="cd19095">
    <property type="entry name" value="AKR_PA4992-like"/>
    <property type="match status" value="1"/>
</dbReference>
<accession>A0A1H6TBB1</accession>
<dbReference type="PANTHER" id="PTHR43312:SF1">
    <property type="entry name" value="NADP-DEPENDENT OXIDOREDUCTASE DOMAIN-CONTAINING PROTEIN"/>
    <property type="match status" value="1"/>
</dbReference>
<dbReference type="RefSeq" id="WP_090334961.1">
    <property type="nucleotide sequence ID" value="NZ_FNXY01000003.1"/>
</dbReference>
<dbReference type="InterPro" id="IPR036812">
    <property type="entry name" value="NAD(P)_OxRdtase_dom_sf"/>
</dbReference>
<gene>
    <name evidence="2" type="ORF">SAMN04487995_1941</name>
</gene>
<keyword evidence="3" id="KW-1185">Reference proteome</keyword>
<evidence type="ECO:0000259" key="1">
    <source>
        <dbReference type="Pfam" id="PF00248"/>
    </source>
</evidence>
<dbReference type="Gene3D" id="3.20.20.100">
    <property type="entry name" value="NADP-dependent oxidoreductase domain"/>
    <property type="match status" value="1"/>
</dbReference>
<dbReference type="STRING" id="408657.SAMN04487995_1941"/>
<dbReference type="PANTHER" id="PTHR43312">
    <property type="entry name" value="D-THREO-ALDOSE 1-DEHYDROGENASE"/>
    <property type="match status" value="1"/>
</dbReference>
<reference evidence="2 3" key="1">
    <citation type="submission" date="2016-10" db="EMBL/GenBank/DDBJ databases">
        <authorList>
            <person name="de Groot N.N."/>
        </authorList>
    </citation>
    <scope>NUCLEOTIDE SEQUENCE [LARGE SCALE GENOMIC DNA]</scope>
    <source>
        <strain evidence="2 3">DSM 19938</strain>
    </source>
</reference>
<sequence length="309" mass="34487">MKNQLSRREALSHICTLTSAVALSASELMANNQQTMMLREIPSSKEKLPLVGLGSWIQFDVGKSDDERQGLVQVLKSMNSLGGKLIDSSPMYGRAEEVIGDLTAGSGNADKFFYATKVWTTGKQAGIDQMNESFRKMKRKKMDLMQIHNLQDWQTHIKTLKDWKEQGKIRYVGITHYAVSAHEELERIVKSGAVDFVQFNYSIKVRNAEKSLLKAAKDHGVAVIINEPFDSGNLFKLIKGKSLPAWAADYEINSWARFFLKYILANQAVNCVIPGTSDEKHLIDNLGAGFGKLPDEAGIAKMARFIESI</sequence>
<name>A0A1H6TBB1_9BACT</name>
<dbReference type="SUPFAM" id="SSF51430">
    <property type="entry name" value="NAD(P)-linked oxidoreductase"/>
    <property type="match status" value="1"/>
</dbReference>